<protein>
    <recommendedName>
        <fullName evidence="8">L-lactate permease</fullName>
    </recommendedName>
</protein>
<dbReference type="GO" id="GO:0015295">
    <property type="term" value="F:solute:proton symporter activity"/>
    <property type="evidence" value="ECO:0007669"/>
    <property type="project" value="TreeGrafter"/>
</dbReference>
<evidence type="ECO:0000256" key="6">
    <source>
        <dbReference type="ARBA" id="ARBA00022989"/>
    </source>
</evidence>
<evidence type="ECO:0000256" key="7">
    <source>
        <dbReference type="ARBA" id="ARBA00023136"/>
    </source>
</evidence>
<sequence length="516" mass="54446">MEIIIATMPLWVAIVMLVVLQRPSQQAGLATLIAAIGSTLLFPVFRLFPGQLLLALVKGLATSLSVFYVLFPSLLLYYLLKSVDGMSLLGRGIARLVPERDLQVLLLVIGFAPFAESVSGFGVGTILVIPLFLALGYSSAQSAILGILGQMAVPWGGLAIGTVLGAEITNLDPSILGSTTALLTAPLPVVYGLVALAVSGGKKSVQRRWPEAIAAGVLLTIGVWGFSWIPGVELAGVLGSTLVMSFLVVWANRKLFHKLFHKAKRKRTVNLVNTARNSSEKTAHDSAEYGITKVSLWQVIAPYGILTAILLISRLVVPLKILLKSHFVISIAAINLNLPLLYNPGFYLLLTALATVTILGTVVHKLQVITIQAWQQFIPGAIALACFLAASQVMQASGMIASLGMAAATLGDKYIWVAPWLAALGGWITGSSTASNALLSQLQQEVSIQSGLPLEWLMGAQNGASAHATMISPARAIIAATAVGWSGAEVFLLRQMGLVVLGAVAVIMSLLVLALP</sequence>
<organism evidence="9 10">
    <name type="scientific">Moorena bouillonii PNG</name>
    <dbReference type="NCBI Taxonomy" id="568701"/>
    <lineage>
        <taxon>Bacteria</taxon>
        <taxon>Bacillati</taxon>
        <taxon>Cyanobacteriota</taxon>
        <taxon>Cyanophyceae</taxon>
        <taxon>Coleofasciculales</taxon>
        <taxon>Coleofasciculaceae</taxon>
        <taxon>Moorena</taxon>
    </lineage>
</organism>
<keyword evidence="5 8" id="KW-0812">Transmembrane</keyword>
<accession>A0A1U7MVS8</accession>
<feature type="transmembrane region" description="Helical" evidence="8">
    <location>
        <begin position="60"/>
        <end position="80"/>
    </location>
</feature>
<feature type="transmembrane region" description="Helical" evidence="8">
    <location>
        <begin position="345"/>
        <end position="364"/>
    </location>
</feature>
<feature type="transmembrane region" description="Helical" evidence="8">
    <location>
        <begin position="376"/>
        <end position="394"/>
    </location>
</feature>
<evidence type="ECO:0000256" key="1">
    <source>
        <dbReference type="ARBA" id="ARBA00004651"/>
    </source>
</evidence>
<keyword evidence="6 8" id="KW-1133">Transmembrane helix</keyword>
<comment type="subcellular location">
    <subcellularLocation>
        <location evidence="1 8">Cell membrane</location>
        <topology evidence="1 8">Multi-pass membrane protein</topology>
    </subcellularLocation>
</comment>
<evidence type="ECO:0000313" key="10">
    <source>
        <dbReference type="Proteomes" id="UP000186657"/>
    </source>
</evidence>
<dbReference type="InterPro" id="IPR003804">
    <property type="entry name" value="Lactate_perm"/>
</dbReference>
<feature type="transmembrane region" description="Helical" evidence="8">
    <location>
        <begin position="27"/>
        <end position="48"/>
    </location>
</feature>
<evidence type="ECO:0000256" key="4">
    <source>
        <dbReference type="ARBA" id="ARBA00022475"/>
    </source>
</evidence>
<proteinExistence type="inferred from homology"/>
<comment type="caution">
    <text evidence="9">The sequence shown here is derived from an EMBL/GenBank/DDBJ whole genome shotgun (WGS) entry which is preliminary data.</text>
</comment>
<keyword evidence="3 8" id="KW-0813">Transport</keyword>
<dbReference type="GO" id="GO:0005886">
    <property type="term" value="C:plasma membrane"/>
    <property type="evidence" value="ECO:0007669"/>
    <property type="project" value="UniProtKB-SubCell"/>
</dbReference>
<feature type="transmembrane region" description="Helical" evidence="8">
    <location>
        <begin position="142"/>
        <end position="163"/>
    </location>
</feature>
<dbReference type="EMBL" id="MKZS01000001">
    <property type="protein sequence ID" value="OLT57837.1"/>
    <property type="molecule type" value="Genomic_DNA"/>
</dbReference>
<dbReference type="Pfam" id="PF02652">
    <property type="entry name" value="Lactate_perm"/>
    <property type="match status" value="1"/>
</dbReference>
<feature type="transmembrane region" description="Helical" evidence="8">
    <location>
        <begin position="296"/>
        <end position="317"/>
    </location>
</feature>
<comment type="function">
    <text evidence="8">Uptake of L-lactate across the membrane. Can also transport D-lactate and glycolate.</text>
</comment>
<gene>
    <name evidence="9" type="ORF">BJP37_01025</name>
</gene>
<dbReference type="GO" id="GO:0015129">
    <property type="term" value="F:lactate transmembrane transporter activity"/>
    <property type="evidence" value="ECO:0007669"/>
    <property type="project" value="UniProtKB-UniRule"/>
</dbReference>
<keyword evidence="4 8" id="KW-1003">Cell membrane</keyword>
<evidence type="ECO:0000313" key="9">
    <source>
        <dbReference type="EMBL" id="OLT57837.1"/>
    </source>
</evidence>
<dbReference type="PANTHER" id="PTHR30003:SF0">
    <property type="entry name" value="GLYCOLATE PERMEASE GLCA-RELATED"/>
    <property type="match status" value="1"/>
</dbReference>
<feature type="transmembrane region" description="Helical" evidence="8">
    <location>
        <begin position="209"/>
        <end position="229"/>
    </location>
</feature>
<feature type="transmembrane region" description="Helical" evidence="8">
    <location>
        <begin position="5"/>
        <end position="21"/>
    </location>
</feature>
<feature type="transmembrane region" description="Helical" evidence="8">
    <location>
        <begin position="414"/>
        <end position="439"/>
    </location>
</feature>
<dbReference type="Proteomes" id="UP000186657">
    <property type="component" value="Unassembled WGS sequence"/>
</dbReference>
<dbReference type="RefSeq" id="WP_075895802.1">
    <property type="nucleotide sequence ID" value="NZ_MKZS01000001.1"/>
</dbReference>
<keyword evidence="7 8" id="KW-0472">Membrane</keyword>
<evidence type="ECO:0000256" key="2">
    <source>
        <dbReference type="ARBA" id="ARBA00010100"/>
    </source>
</evidence>
<keyword evidence="10" id="KW-1185">Reference proteome</keyword>
<feature type="transmembrane region" description="Helical" evidence="8">
    <location>
        <begin position="496"/>
        <end position="515"/>
    </location>
</feature>
<comment type="similarity">
    <text evidence="2 8">Belongs to the lactate permease family.</text>
</comment>
<evidence type="ECO:0000256" key="8">
    <source>
        <dbReference type="RuleBase" id="RU365092"/>
    </source>
</evidence>
<reference evidence="9 10" key="1">
    <citation type="submission" date="2016-10" db="EMBL/GenBank/DDBJ databases">
        <title>Comparative genomics uncovers the prolific and rare metabolic potential of the cyanobacterial genus Moorea.</title>
        <authorList>
            <person name="Leao T."/>
            <person name="Castelao G."/>
            <person name="Korobeynikov A."/>
            <person name="Monroe E.A."/>
            <person name="Podell S."/>
            <person name="Glukhov E."/>
            <person name="Allen E."/>
            <person name="Gerwick W.H."/>
            <person name="Gerwick L."/>
        </authorList>
    </citation>
    <scope>NUCLEOTIDE SEQUENCE [LARGE SCALE GENOMIC DNA]</scope>
    <source>
        <strain evidence="9 10">PNG5-198</strain>
    </source>
</reference>
<evidence type="ECO:0000256" key="5">
    <source>
        <dbReference type="ARBA" id="ARBA00022692"/>
    </source>
</evidence>
<name>A0A1U7MVS8_9CYAN</name>
<evidence type="ECO:0000256" key="3">
    <source>
        <dbReference type="ARBA" id="ARBA00022448"/>
    </source>
</evidence>
<feature type="transmembrane region" description="Helical" evidence="8">
    <location>
        <begin position="175"/>
        <end position="197"/>
    </location>
</feature>
<dbReference type="PANTHER" id="PTHR30003">
    <property type="entry name" value="L-LACTATE PERMEASE"/>
    <property type="match status" value="1"/>
</dbReference>
<feature type="transmembrane region" description="Helical" evidence="8">
    <location>
        <begin position="235"/>
        <end position="256"/>
    </location>
</feature>
<feature type="transmembrane region" description="Helical" evidence="8">
    <location>
        <begin position="104"/>
        <end position="135"/>
    </location>
</feature>
<dbReference type="AlphaFoldDB" id="A0A1U7MVS8"/>